<organism evidence="1 2">
    <name type="scientific">Nocardia farcinica</name>
    <dbReference type="NCBI Taxonomy" id="37329"/>
    <lineage>
        <taxon>Bacteria</taxon>
        <taxon>Bacillati</taxon>
        <taxon>Actinomycetota</taxon>
        <taxon>Actinomycetes</taxon>
        <taxon>Mycobacteriales</taxon>
        <taxon>Nocardiaceae</taxon>
        <taxon>Nocardia</taxon>
    </lineage>
</organism>
<keyword evidence="1" id="KW-0418">Kinase</keyword>
<dbReference type="RefSeq" id="WP_060589706.1">
    <property type="nucleotide sequence ID" value="NZ_CP031418.1"/>
</dbReference>
<protein>
    <submittedName>
        <fullName evidence="1">Aminoglycoside/hydroxyurea antibiotic resistance kinase</fullName>
    </submittedName>
</protein>
<dbReference type="EMBL" id="LN868938">
    <property type="protein sequence ID" value="CRY73242.1"/>
    <property type="molecule type" value="Genomic_DNA"/>
</dbReference>
<proteinExistence type="predicted"/>
<accession>A0A0H5NDM3</accession>
<dbReference type="GO" id="GO:0016301">
    <property type="term" value="F:kinase activity"/>
    <property type="evidence" value="ECO:0007669"/>
    <property type="project" value="UniProtKB-KW"/>
</dbReference>
<evidence type="ECO:0000313" key="2">
    <source>
        <dbReference type="Proteomes" id="UP000057820"/>
    </source>
</evidence>
<gene>
    <name evidence="1" type="ORF">ERS450000_00037</name>
</gene>
<dbReference type="KEGG" id="nfr:ERS450000_00037"/>
<keyword evidence="1" id="KW-0808">Transferase</keyword>
<dbReference type="Pfam" id="PF04655">
    <property type="entry name" value="APH_6_hur"/>
    <property type="match status" value="1"/>
</dbReference>
<dbReference type="GO" id="GO:0019748">
    <property type="term" value="P:secondary metabolic process"/>
    <property type="evidence" value="ECO:0007669"/>
    <property type="project" value="InterPro"/>
</dbReference>
<reference evidence="2" key="1">
    <citation type="submission" date="2015-03" db="EMBL/GenBank/DDBJ databases">
        <authorList>
            <consortium name="Pathogen Informatics"/>
        </authorList>
    </citation>
    <scope>NUCLEOTIDE SEQUENCE [LARGE SCALE GENOMIC DNA]</scope>
    <source>
        <strain evidence="2">NCTC11134</strain>
    </source>
</reference>
<dbReference type="InterPro" id="IPR006748">
    <property type="entry name" value="NH2Glyco/OHUrea_AB-resist_kin"/>
</dbReference>
<name>A0A0H5NDM3_NOCFR</name>
<dbReference type="SUPFAM" id="SSF56112">
    <property type="entry name" value="Protein kinase-like (PK-like)"/>
    <property type="match status" value="1"/>
</dbReference>
<dbReference type="Proteomes" id="UP000057820">
    <property type="component" value="Chromosome 1"/>
</dbReference>
<dbReference type="GO" id="GO:0016773">
    <property type="term" value="F:phosphotransferase activity, alcohol group as acceptor"/>
    <property type="evidence" value="ECO:0007669"/>
    <property type="project" value="InterPro"/>
</dbReference>
<dbReference type="InterPro" id="IPR011009">
    <property type="entry name" value="Kinase-like_dom_sf"/>
</dbReference>
<evidence type="ECO:0000313" key="1">
    <source>
        <dbReference type="EMBL" id="CRY73242.1"/>
    </source>
</evidence>
<sequence>MRISLPTDVAATIDRVFGARGAAWLAGLDDVVAERCAEWELTVTGPGFGGGTHSYVAPVRRADGSDAVLKVPVVDEENVGEPTGLACYDGDGAVRLYAFDPGTGAMLLERARPGTELLTQPGFPSLEGRPEHRDRIELACRLYRRLRRPPAELPAGFPPLPAALDMVAGWTAALRRPAAGFAEVLGPRLRADALDWCARLAEPDGPLLVVNRDTHLGNIVAAEREPWLLIDPKSYLGEAAFDAGFLIMIQVQSAPEPAHAAAVVARTADWLGIDPERARGWAFLRAVEEIAWAIEDDEPDLLRLHRAVAQALSGGGRAAV</sequence>
<dbReference type="AlphaFoldDB" id="A0A0H5NDM3"/>